<dbReference type="EMBL" id="QGGO01000011">
    <property type="protein sequence ID" value="PWK26561.1"/>
    <property type="molecule type" value="Genomic_DNA"/>
</dbReference>
<proteinExistence type="predicted"/>
<sequence>MIKKSNYQLCILLFVITSFATKTYAQAKIKLFNEKNLKGWYAYEPVSGKQKDASKVFHAEQKMIRLYGEKVGYLMSEKSFKNFQLSIEYKWNTDSSVVRKSNKKNSGIMYLVPTSTPDTLWPKGIQFQVKEGATGDFVFLQNVVLEVKGKKTEAGKSVVSARFEDAEKPFGEWNKVIITSKDGIVKQELNGKLVNEGKQIEVSEGRILLQYEGYPIDFRKILIKEL</sequence>
<comment type="caution">
    <text evidence="3">The sequence shown here is derived from an EMBL/GenBank/DDBJ whole genome shotgun (WGS) entry which is preliminary data.</text>
</comment>
<keyword evidence="1" id="KW-0732">Signal</keyword>
<dbReference type="AlphaFoldDB" id="A0A316E863"/>
<reference evidence="3 4" key="1">
    <citation type="submission" date="2018-05" db="EMBL/GenBank/DDBJ databases">
        <title>Genomic Encyclopedia of Archaeal and Bacterial Type Strains, Phase II (KMG-II): from individual species to whole genera.</title>
        <authorList>
            <person name="Goeker M."/>
        </authorList>
    </citation>
    <scope>NUCLEOTIDE SEQUENCE [LARGE SCALE GENOMIC DNA]</scope>
    <source>
        <strain evidence="3 4">DSM 22214</strain>
    </source>
</reference>
<dbReference type="Proteomes" id="UP000245489">
    <property type="component" value="Unassembled WGS sequence"/>
</dbReference>
<dbReference type="InterPro" id="IPR010496">
    <property type="entry name" value="AL/BT2_dom"/>
</dbReference>
<evidence type="ECO:0000313" key="3">
    <source>
        <dbReference type="EMBL" id="PWK26561.1"/>
    </source>
</evidence>
<gene>
    <name evidence="3" type="ORF">LV89_02409</name>
</gene>
<evidence type="ECO:0000256" key="1">
    <source>
        <dbReference type="SAM" id="SignalP"/>
    </source>
</evidence>
<keyword evidence="4" id="KW-1185">Reference proteome</keyword>
<feature type="signal peptide" evidence="1">
    <location>
        <begin position="1"/>
        <end position="27"/>
    </location>
</feature>
<feature type="domain" description="3-keto-alpha-glucoside-1,2-lyase/3-keto-2-hydroxy-glucal hydratase" evidence="2">
    <location>
        <begin position="29"/>
        <end position="224"/>
    </location>
</feature>
<dbReference type="Gene3D" id="2.60.120.560">
    <property type="entry name" value="Exo-inulinase, domain 1"/>
    <property type="match status" value="1"/>
</dbReference>
<accession>A0A316E863</accession>
<feature type="chain" id="PRO_5016333355" evidence="1">
    <location>
        <begin position="28"/>
        <end position="226"/>
    </location>
</feature>
<evidence type="ECO:0000313" key="4">
    <source>
        <dbReference type="Proteomes" id="UP000245489"/>
    </source>
</evidence>
<evidence type="ECO:0000259" key="2">
    <source>
        <dbReference type="Pfam" id="PF06439"/>
    </source>
</evidence>
<dbReference type="RefSeq" id="WP_109743138.1">
    <property type="nucleotide sequence ID" value="NZ_QGGO01000011.1"/>
</dbReference>
<dbReference type="GO" id="GO:0016787">
    <property type="term" value="F:hydrolase activity"/>
    <property type="evidence" value="ECO:0007669"/>
    <property type="project" value="InterPro"/>
</dbReference>
<name>A0A316E863_9BACT</name>
<organism evidence="3 4">
    <name type="scientific">Arcicella aurantiaca</name>
    <dbReference type="NCBI Taxonomy" id="591202"/>
    <lineage>
        <taxon>Bacteria</taxon>
        <taxon>Pseudomonadati</taxon>
        <taxon>Bacteroidota</taxon>
        <taxon>Cytophagia</taxon>
        <taxon>Cytophagales</taxon>
        <taxon>Flectobacillaceae</taxon>
        <taxon>Arcicella</taxon>
    </lineage>
</organism>
<dbReference type="Pfam" id="PF06439">
    <property type="entry name" value="3keto-disac_hyd"/>
    <property type="match status" value="1"/>
</dbReference>
<protein>
    <submittedName>
        <fullName evidence="3">Uncharacterized protein DUF1080</fullName>
    </submittedName>
</protein>
<dbReference type="OrthoDB" id="259356at2"/>